<evidence type="ECO:0000313" key="2">
    <source>
        <dbReference type="EMBL" id="KAL1543645.1"/>
    </source>
</evidence>
<evidence type="ECO:0000313" key="3">
    <source>
        <dbReference type="Proteomes" id="UP001567538"/>
    </source>
</evidence>
<dbReference type="PANTHER" id="PTHR33512:SF14">
    <property type="entry name" value="EXPRESSED PROTEIN"/>
    <property type="match status" value="1"/>
</dbReference>
<name>A0ABD1GHP4_SALDI</name>
<dbReference type="InterPro" id="IPR010605">
    <property type="entry name" value="DUF1191"/>
</dbReference>
<dbReference type="PANTHER" id="PTHR33512">
    <property type="entry name" value="PROTEIN, PUTATIVE (DUF1191)-RELATED"/>
    <property type="match status" value="1"/>
</dbReference>
<keyword evidence="1" id="KW-0472">Membrane</keyword>
<keyword evidence="3" id="KW-1185">Reference proteome</keyword>
<evidence type="ECO:0000256" key="1">
    <source>
        <dbReference type="SAM" id="Phobius"/>
    </source>
</evidence>
<comment type="caution">
    <text evidence="2">The sequence shown here is derived from an EMBL/GenBank/DDBJ whole genome shotgun (WGS) entry which is preliminary data.</text>
</comment>
<protein>
    <submittedName>
        <fullName evidence="2">Uncharacterized protein</fullName>
    </submittedName>
</protein>
<feature type="transmembrane region" description="Helical" evidence="1">
    <location>
        <begin position="205"/>
        <end position="226"/>
    </location>
</feature>
<proteinExistence type="predicted"/>
<sequence>MLWTCRVSGELGTSDLDGVLQNYALGAFSRRPKTGVAYDGAVSGIRVSAMRLKTGSLKRRGVSMYHEFQIPKGVVTHPYVERLALLYHNLANWSLAYYPPLEGYTYLAPVIGLLAYDASQLKTRLDIHASGEPMSINFSKLLLTPMAEPTHPKCVFFDVNGSVHLSDMMWGNICTTFQEGHFSVVTSTSTAPNTSTSTSPTRLKWWKVVGGVLVGVLGLGGVAVVVRGANKQRTRKKMAAELSEAFYMTCNGTPAAMPTRTLPKLENDYVP</sequence>
<dbReference type="AlphaFoldDB" id="A0ABD1GHP4"/>
<accession>A0ABD1GHP4</accession>
<dbReference type="Proteomes" id="UP001567538">
    <property type="component" value="Unassembled WGS sequence"/>
</dbReference>
<gene>
    <name evidence="2" type="ORF">AAHA92_20588</name>
</gene>
<keyword evidence="1" id="KW-1133">Transmembrane helix</keyword>
<dbReference type="Pfam" id="PF06697">
    <property type="entry name" value="DUF1191"/>
    <property type="match status" value="1"/>
</dbReference>
<organism evidence="2 3">
    <name type="scientific">Salvia divinorum</name>
    <name type="common">Maria pastora</name>
    <name type="synonym">Diviner's sage</name>
    <dbReference type="NCBI Taxonomy" id="28513"/>
    <lineage>
        <taxon>Eukaryota</taxon>
        <taxon>Viridiplantae</taxon>
        <taxon>Streptophyta</taxon>
        <taxon>Embryophyta</taxon>
        <taxon>Tracheophyta</taxon>
        <taxon>Spermatophyta</taxon>
        <taxon>Magnoliopsida</taxon>
        <taxon>eudicotyledons</taxon>
        <taxon>Gunneridae</taxon>
        <taxon>Pentapetalae</taxon>
        <taxon>asterids</taxon>
        <taxon>lamiids</taxon>
        <taxon>Lamiales</taxon>
        <taxon>Lamiaceae</taxon>
        <taxon>Nepetoideae</taxon>
        <taxon>Mentheae</taxon>
        <taxon>Salviinae</taxon>
        <taxon>Salvia</taxon>
        <taxon>Salvia subgen. Calosphace</taxon>
    </lineage>
</organism>
<keyword evidence="1" id="KW-0812">Transmembrane</keyword>
<reference evidence="2 3" key="1">
    <citation type="submission" date="2024-06" db="EMBL/GenBank/DDBJ databases">
        <title>A chromosome level genome sequence of Diviner's sage (Salvia divinorum).</title>
        <authorList>
            <person name="Ford S.A."/>
            <person name="Ro D.-K."/>
            <person name="Ness R.W."/>
            <person name="Phillips M.A."/>
        </authorList>
    </citation>
    <scope>NUCLEOTIDE SEQUENCE [LARGE SCALE GENOMIC DNA]</scope>
    <source>
        <strain evidence="2">SAF-2024a</strain>
        <tissue evidence="2">Leaf</tissue>
    </source>
</reference>
<dbReference type="EMBL" id="JBEAFC010000008">
    <property type="protein sequence ID" value="KAL1543645.1"/>
    <property type="molecule type" value="Genomic_DNA"/>
</dbReference>